<dbReference type="Proteomes" id="UP000006564">
    <property type="component" value="Chromosome 2"/>
</dbReference>
<protein>
    <submittedName>
        <fullName evidence="2">DNA, SC001</fullName>
    </submittedName>
</protein>
<dbReference type="HOGENOM" id="CLU_1015564_0_0_1"/>
<dbReference type="GO" id="GO:0020037">
    <property type="term" value="F:heme binding"/>
    <property type="evidence" value="ECO:0007669"/>
    <property type="project" value="InterPro"/>
</dbReference>
<evidence type="ECO:0000313" key="2">
    <source>
        <dbReference type="EMBL" id="BAE56821.1"/>
    </source>
</evidence>
<dbReference type="Gene3D" id="1.10.630.10">
    <property type="entry name" value="Cytochrome P450"/>
    <property type="match status" value="1"/>
</dbReference>
<name>Q2UNP4_ASPOR</name>
<organism evidence="2 3">
    <name type="scientific">Aspergillus oryzae (strain ATCC 42149 / RIB 40)</name>
    <name type="common">Yellow koji mold</name>
    <dbReference type="NCBI Taxonomy" id="510516"/>
    <lineage>
        <taxon>Eukaryota</taxon>
        <taxon>Fungi</taxon>
        <taxon>Dikarya</taxon>
        <taxon>Ascomycota</taxon>
        <taxon>Pezizomycotina</taxon>
        <taxon>Eurotiomycetes</taxon>
        <taxon>Eurotiomycetidae</taxon>
        <taxon>Eurotiales</taxon>
        <taxon>Aspergillaceae</taxon>
        <taxon>Aspergillus</taxon>
        <taxon>Aspergillus subgen. Circumdati</taxon>
    </lineage>
</organism>
<dbReference type="InterPro" id="IPR036396">
    <property type="entry name" value="Cyt_P450_sf"/>
</dbReference>
<keyword evidence="1" id="KW-0812">Transmembrane</keyword>
<keyword evidence="1" id="KW-0472">Membrane</keyword>
<evidence type="ECO:0000256" key="1">
    <source>
        <dbReference type="SAM" id="Phobius"/>
    </source>
</evidence>
<dbReference type="RefSeq" id="XP_023089598.1">
    <property type="nucleotide sequence ID" value="XM_023234477.1"/>
</dbReference>
<sequence length="282" mass="32403">MASPMKSDFLAGSHMKLPKIGIAAAVAVVASIVIYLALSNFFEFKNDESQSIKEYPDNTRFMRFTHGKQLSKAGEDLAGSEPYLIHNGKLKELVIFAPEHLQEFHRKDANSHYKPENMNMGDYAGQLLGQCVGQLGGTKWKLARSHMDPEFSYRASRSMMKRFSQEIDSWSSVREPNQKEHPERCVCAGCEEAVQGSVPEVHRDQHLWRDVHTMNELHEKIIFVAFLNKRVMSKWYNKLPTAEKRLMDSFQTQWKAFNLAQIKLAREVPSSQCYIQEYLISL</sequence>
<dbReference type="KEGG" id="aor:AO090001000284"/>
<dbReference type="AlphaFoldDB" id="Q2UNP4"/>
<dbReference type="EMBL" id="AP007154">
    <property type="protein sequence ID" value="BAE56821.1"/>
    <property type="molecule type" value="Genomic_DNA"/>
</dbReference>
<feature type="transmembrane region" description="Helical" evidence="1">
    <location>
        <begin position="20"/>
        <end position="38"/>
    </location>
</feature>
<dbReference type="GeneID" id="5990794"/>
<dbReference type="EMBL" id="BA000050">
    <property type="protein sequence ID" value="BAE56821.1"/>
    <property type="molecule type" value="Genomic_DNA"/>
</dbReference>
<dbReference type="SUPFAM" id="SSF48264">
    <property type="entry name" value="Cytochrome P450"/>
    <property type="match status" value="1"/>
</dbReference>
<dbReference type="GO" id="GO:0016705">
    <property type="term" value="F:oxidoreductase activity, acting on paired donors, with incorporation or reduction of molecular oxygen"/>
    <property type="evidence" value="ECO:0007669"/>
    <property type="project" value="InterPro"/>
</dbReference>
<evidence type="ECO:0000313" key="3">
    <source>
        <dbReference type="Proteomes" id="UP000006564"/>
    </source>
</evidence>
<gene>
    <name evidence="2" type="ORF">AO090001000284</name>
</gene>
<dbReference type="GO" id="GO:0005506">
    <property type="term" value="F:iron ion binding"/>
    <property type="evidence" value="ECO:0007669"/>
    <property type="project" value="InterPro"/>
</dbReference>
<proteinExistence type="predicted"/>
<accession>Q2UNP4</accession>
<reference evidence="2 3" key="1">
    <citation type="journal article" date="2005" name="Nature">
        <title>Genome sequencing and analysis of Aspergillus oryzae.</title>
        <authorList>
            <person name="Machida M."/>
            <person name="Asai K."/>
            <person name="Sano M."/>
            <person name="Tanaka T."/>
            <person name="Kumagai T."/>
            <person name="Terai G."/>
            <person name="Kusumoto K."/>
            <person name="Arima T."/>
            <person name="Akita O."/>
            <person name="Kashiwagi Y."/>
            <person name="Abe K."/>
            <person name="Gomi K."/>
            <person name="Horiuchi H."/>
            <person name="Kitamoto K."/>
            <person name="Kobayashi T."/>
            <person name="Takeuchi M."/>
            <person name="Denning D.W."/>
            <person name="Galagan J.E."/>
            <person name="Nierman W.C."/>
            <person name="Yu J."/>
            <person name="Archer D.B."/>
            <person name="Bennett J.W."/>
            <person name="Bhatnagar D."/>
            <person name="Cleveland T.E."/>
            <person name="Fedorova N.D."/>
            <person name="Gotoh O."/>
            <person name="Horikawa H."/>
            <person name="Hosoyama A."/>
            <person name="Ichinomiya M."/>
            <person name="Igarashi R."/>
            <person name="Iwashita K."/>
            <person name="Juvvadi P.R."/>
            <person name="Kato M."/>
            <person name="Kato Y."/>
            <person name="Kin T."/>
            <person name="Kokubun A."/>
            <person name="Maeda H."/>
            <person name="Maeyama N."/>
            <person name="Maruyama J."/>
            <person name="Nagasaki H."/>
            <person name="Nakajima T."/>
            <person name="Oda K."/>
            <person name="Okada K."/>
            <person name="Paulsen I."/>
            <person name="Sakamoto K."/>
            <person name="Sawano T."/>
            <person name="Takahashi M."/>
            <person name="Takase K."/>
            <person name="Terabayashi Y."/>
            <person name="Wortman J."/>
            <person name="Yamada O."/>
            <person name="Yamagata Y."/>
            <person name="Anazawa H."/>
            <person name="Hata Y."/>
            <person name="Koide Y."/>
            <person name="Komori T."/>
            <person name="Koyama Y."/>
            <person name="Minetoki T."/>
            <person name="Suharnan S."/>
            <person name="Tanaka A."/>
            <person name="Isono K."/>
            <person name="Kuhara S."/>
            <person name="Ogasawara N."/>
            <person name="Kikuchi H."/>
        </authorList>
    </citation>
    <scope>NUCLEOTIDE SEQUENCE [LARGE SCALE GENOMIC DNA]</scope>
    <source>
        <strain evidence="3">ATCC 42149 / RIB 40</strain>
    </source>
</reference>
<keyword evidence="3" id="KW-1185">Reference proteome</keyword>
<keyword evidence="1" id="KW-1133">Transmembrane helix</keyword>
<dbReference type="STRING" id="510516.Q2UNP4"/>
<dbReference type="GO" id="GO:0004497">
    <property type="term" value="F:monooxygenase activity"/>
    <property type="evidence" value="ECO:0007669"/>
    <property type="project" value="InterPro"/>
</dbReference>